<dbReference type="InterPro" id="IPR029058">
    <property type="entry name" value="AB_hydrolase_fold"/>
</dbReference>
<feature type="transmembrane region" description="Helical" evidence="1">
    <location>
        <begin position="104"/>
        <end position="129"/>
    </location>
</feature>
<dbReference type="InterPro" id="IPR002018">
    <property type="entry name" value="CarbesteraseB"/>
</dbReference>
<gene>
    <name evidence="3" type="ORF">D9758_001992</name>
</gene>
<dbReference type="OrthoDB" id="2504001at2759"/>
<keyword evidence="4" id="KW-1185">Reference proteome</keyword>
<keyword evidence="1" id="KW-0812">Transmembrane</keyword>
<dbReference type="EMBL" id="JAACJM010000010">
    <property type="protein sequence ID" value="KAF5370650.1"/>
    <property type="molecule type" value="Genomic_DNA"/>
</dbReference>
<feature type="transmembrane region" description="Helical" evidence="1">
    <location>
        <begin position="63"/>
        <end position="84"/>
    </location>
</feature>
<accession>A0A8H5GTP2</accession>
<dbReference type="PANTHER" id="PTHR11559">
    <property type="entry name" value="CARBOXYLESTERASE"/>
    <property type="match status" value="1"/>
</dbReference>
<keyword evidence="1" id="KW-0472">Membrane</keyword>
<dbReference type="Pfam" id="PF00135">
    <property type="entry name" value="COesterase"/>
    <property type="match status" value="2"/>
</dbReference>
<comment type="caution">
    <text evidence="3">The sequence shown here is derived from an EMBL/GenBank/DDBJ whole genome shotgun (WGS) entry which is preliminary data.</text>
</comment>
<protein>
    <recommendedName>
        <fullName evidence="2">Carboxylesterase type B domain-containing protein</fullName>
    </recommendedName>
</protein>
<evidence type="ECO:0000313" key="3">
    <source>
        <dbReference type="EMBL" id="KAF5370650.1"/>
    </source>
</evidence>
<evidence type="ECO:0000259" key="2">
    <source>
        <dbReference type="Pfam" id="PF00135"/>
    </source>
</evidence>
<dbReference type="InterPro" id="IPR050309">
    <property type="entry name" value="Type-B_Carboxylest/Lipase"/>
</dbReference>
<feature type="domain" description="Carboxylesterase type B" evidence="2">
    <location>
        <begin position="389"/>
        <end position="569"/>
    </location>
</feature>
<proteinExistence type="predicted"/>
<sequence>MWTNMQGSTRNANSVVLYLSASQPVPPVPFELQSQFPPAVWSMRLTALTNASKAFAKPLFERAWALMGLLSMIIVPAVVYNAIYSHFHVRDENGRLITDRLVEARLISMGLFIGVVLLFIIPIGIWKFIGYLKLKRMTDQWVKSDRMNFGQNAVSWRVKTPSIFRDRLILIIGLPANQAPSNFNPNAYLPSYIGQPTDGNDSYYYPYKPEPGLPRMSVVGNVPLYFDEKKGFEDVKVVVISAVSSSGPRDLSELGVLDSPKDMKKVIAAQEVTGSSLAVAAFSLKLSSLHVPSVSASPSLVKRADNTTEVPTVYLNYTTVQASTYNESVGFAVYSNIRFAQPPVGDLRWAAPQPPLNDSTVRNGTWSTNGTRLHGGRGLLIPRCLGPNQGQQDKKLPVFVFVYGGGYSGGSKGGNTPEGLFARSDNGILFIAANYRLGFLGFANGATIQKNGVDNAGFHDVRATLEWIQEYIEEFGGDPNQVTVGGQIYYQIAAYGGEKDLPFQRAIAMSGAGVLNAGHAWPEYFENLSSIIGCASQTSTAPTRKFSATSTHAPSAVGFTLQPMSDGDFAPNLCNYGFNIGKFNKNVQLMIEHESNTRNYATVTTEQDFRQQLRAIFPSMRESVIASIEQEYDITSKALPPAKALNGETYNYVSHLGSATHGSDQSYAFYGQDTSASMDGDGGSEEINEEIAITFQQYLVSFIITGDPNAKFSNFTNWPKYGSEGNVLAINDTSGLSIVSDELDTEAVRFWNTDTRAK</sequence>
<evidence type="ECO:0000256" key="1">
    <source>
        <dbReference type="SAM" id="Phobius"/>
    </source>
</evidence>
<dbReference type="Gene3D" id="3.40.50.1820">
    <property type="entry name" value="alpha/beta hydrolase"/>
    <property type="match status" value="1"/>
</dbReference>
<dbReference type="SUPFAM" id="SSF53474">
    <property type="entry name" value="alpha/beta-Hydrolases"/>
    <property type="match status" value="1"/>
</dbReference>
<keyword evidence="1" id="KW-1133">Transmembrane helix</keyword>
<name>A0A8H5GTP2_9AGAR</name>
<feature type="domain" description="Carboxylesterase type B" evidence="2">
    <location>
        <begin position="313"/>
        <end position="365"/>
    </location>
</feature>
<organism evidence="3 4">
    <name type="scientific">Tetrapyrgos nigripes</name>
    <dbReference type="NCBI Taxonomy" id="182062"/>
    <lineage>
        <taxon>Eukaryota</taxon>
        <taxon>Fungi</taxon>
        <taxon>Dikarya</taxon>
        <taxon>Basidiomycota</taxon>
        <taxon>Agaricomycotina</taxon>
        <taxon>Agaricomycetes</taxon>
        <taxon>Agaricomycetidae</taxon>
        <taxon>Agaricales</taxon>
        <taxon>Marasmiineae</taxon>
        <taxon>Marasmiaceae</taxon>
        <taxon>Tetrapyrgos</taxon>
    </lineage>
</organism>
<reference evidence="3 4" key="1">
    <citation type="journal article" date="2020" name="ISME J.">
        <title>Uncovering the hidden diversity of litter-decomposition mechanisms in mushroom-forming fungi.</title>
        <authorList>
            <person name="Floudas D."/>
            <person name="Bentzer J."/>
            <person name="Ahren D."/>
            <person name="Johansson T."/>
            <person name="Persson P."/>
            <person name="Tunlid A."/>
        </authorList>
    </citation>
    <scope>NUCLEOTIDE SEQUENCE [LARGE SCALE GENOMIC DNA]</scope>
    <source>
        <strain evidence="3 4">CBS 291.85</strain>
    </source>
</reference>
<evidence type="ECO:0000313" key="4">
    <source>
        <dbReference type="Proteomes" id="UP000559256"/>
    </source>
</evidence>
<dbReference type="Proteomes" id="UP000559256">
    <property type="component" value="Unassembled WGS sequence"/>
</dbReference>
<dbReference type="AlphaFoldDB" id="A0A8H5GTP2"/>